<feature type="domain" description="PLAT" evidence="3">
    <location>
        <begin position="31"/>
        <end position="158"/>
    </location>
</feature>
<dbReference type="AlphaFoldDB" id="A0AAP0I9E1"/>
<dbReference type="CDD" id="cd01754">
    <property type="entry name" value="PLAT_plant_stress"/>
    <property type="match status" value="1"/>
</dbReference>
<reference evidence="4 5" key="1">
    <citation type="submission" date="2024-01" db="EMBL/GenBank/DDBJ databases">
        <title>Genome assemblies of Stephania.</title>
        <authorList>
            <person name="Yang L."/>
        </authorList>
    </citation>
    <scope>NUCLEOTIDE SEQUENCE [LARGE SCALE GENOMIC DNA]</scope>
    <source>
        <strain evidence="4">JXDWG</strain>
        <tissue evidence="4">Leaf</tissue>
    </source>
</reference>
<evidence type="ECO:0000256" key="2">
    <source>
        <dbReference type="SAM" id="SignalP"/>
    </source>
</evidence>
<dbReference type="SUPFAM" id="SSF49723">
    <property type="entry name" value="Lipase/lipooxygenase domain (PLAT/LH2 domain)"/>
    <property type="match status" value="1"/>
</dbReference>
<dbReference type="Pfam" id="PF01477">
    <property type="entry name" value="PLAT"/>
    <property type="match status" value="1"/>
</dbReference>
<evidence type="ECO:0000256" key="1">
    <source>
        <dbReference type="PROSITE-ProRule" id="PRU00152"/>
    </source>
</evidence>
<dbReference type="EMBL" id="JBBNAG010000008">
    <property type="protein sequence ID" value="KAK9111060.1"/>
    <property type="molecule type" value="Genomic_DNA"/>
</dbReference>
<evidence type="ECO:0000313" key="5">
    <source>
        <dbReference type="Proteomes" id="UP001419268"/>
    </source>
</evidence>
<comment type="caution">
    <text evidence="1">Lacks conserved residue(s) required for the propagation of feature annotation.</text>
</comment>
<keyword evidence="5" id="KW-1185">Reference proteome</keyword>
<evidence type="ECO:0000259" key="3">
    <source>
        <dbReference type="PROSITE" id="PS50095"/>
    </source>
</evidence>
<proteinExistence type="predicted"/>
<feature type="chain" id="PRO_5042898765" description="PLAT domain-containing protein" evidence="2">
    <location>
        <begin position="26"/>
        <end position="191"/>
    </location>
</feature>
<dbReference type="Gene3D" id="2.60.60.20">
    <property type="entry name" value="PLAT/LH2 domain"/>
    <property type="match status" value="1"/>
</dbReference>
<name>A0AAP0I9E1_9MAGN</name>
<accession>A0AAP0I9E1</accession>
<protein>
    <recommendedName>
        <fullName evidence="3">PLAT domain-containing protein</fullName>
    </recommendedName>
</protein>
<keyword evidence="2" id="KW-0732">Signal</keyword>
<dbReference type="PANTHER" id="PTHR31718:SF0">
    <property type="entry name" value="PLAT DOMAIN-CONTAINING PROTEIN 2"/>
    <property type="match status" value="1"/>
</dbReference>
<comment type="caution">
    <text evidence="4">The sequence shown here is derived from an EMBL/GenBank/DDBJ whole genome shotgun (WGS) entry which is preliminary data.</text>
</comment>
<organism evidence="4 5">
    <name type="scientific">Stephania cephalantha</name>
    <dbReference type="NCBI Taxonomy" id="152367"/>
    <lineage>
        <taxon>Eukaryota</taxon>
        <taxon>Viridiplantae</taxon>
        <taxon>Streptophyta</taxon>
        <taxon>Embryophyta</taxon>
        <taxon>Tracheophyta</taxon>
        <taxon>Spermatophyta</taxon>
        <taxon>Magnoliopsida</taxon>
        <taxon>Ranunculales</taxon>
        <taxon>Menispermaceae</taxon>
        <taxon>Menispermoideae</taxon>
        <taxon>Cissampelideae</taxon>
        <taxon>Stephania</taxon>
    </lineage>
</organism>
<evidence type="ECO:0000313" key="4">
    <source>
        <dbReference type="EMBL" id="KAK9111060.1"/>
    </source>
</evidence>
<dbReference type="PANTHER" id="PTHR31718">
    <property type="entry name" value="PLAT DOMAIN-CONTAINING PROTEIN"/>
    <property type="match status" value="1"/>
</dbReference>
<dbReference type="PROSITE" id="PS50095">
    <property type="entry name" value="PLAT"/>
    <property type="match status" value="1"/>
</dbReference>
<gene>
    <name evidence="4" type="ORF">Scep_018579</name>
</gene>
<dbReference type="InterPro" id="IPR001024">
    <property type="entry name" value="PLAT/LH2_dom"/>
</dbReference>
<feature type="signal peptide" evidence="2">
    <location>
        <begin position="1"/>
        <end position="25"/>
    </location>
</feature>
<dbReference type="Proteomes" id="UP001419268">
    <property type="component" value="Unassembled WGS sequence"/>
</dbReference>
<sequence length="191" mass="20733">MELIRVDSLLIALLFCTALIYIAQSDDSANCVYTVYVRTGSEIKSGTDSNISLRLYDGKGLYLEIPNLEAWGGLMGPGYDYFERGNLDIFSGRGPCLTAPVCAVKVTSDGSGPHHGWFLRYVEVTSTGPHIHCAKKIFPIEQWLGTDVAPYTLTVLKNFCSKDALLASPKPLESSELVVMDDSVESGVSSA</sequence>
<dbReference type="InterPro" id="IPR036392">
    <property type="entry name" value="PLAT/LH2_dom_sf"/>
</dbReference>